<evidence type="ECO:0000256" key="1">
    <source>
        <dbReference type="SAM" id="Phobius"/>
    </source>
</evidence>
<proteinExistence type="predicted"/>
<keyword evidence="1" id="KW-0812">Transmembrane</keyword>
<dbReference type="PANTHER" id="PTHR38468:SF1">
    <property type="entry name" value="SLL0939 PROTEIN"/>
    <property type="match status" value="1"/>
</dbReference>
<reference evidence="2 3" key="1">
    <citation type="submission" date="2019-06" db="EMBL/GenBank/DDBJ databases">
        <title>A complete genome sequence for Luteibacter pinisoli MAH-14.</title>
        <authorList>
            <person name="Baltrus D.A."/>
        </authorList>
    </citation>
    <scope>NUCLEOTIDE SEQUENCE [LARGE SCALE GENOMIC DNA]</scope>
    <source>
        <strain evidence="2 3">MAH-14</strain>
    </source>
</reference>
<accession>A0A4Y5Z881</accession>
<dbReference type="InterPro" id="IPR012427">
    <property type="entry name" value="DUF1622"/>
</dbReference>
<keyword evidence="3" id="KW-1185">Reference proteome</keyword>
<feature type="transmembrane region" description="Helical" evidence="1">
    <location>
        <begin position="20"/>
        <end position="42"/>
    </location>
</feature>
<keyword evidence="1" id="KW-1133">Transmembrane helix</keyword>
<feature type="transmembrane region" description="Helical" evidence="1">
    <location>
        <begin position="62"/>
        <end position="81"/>
    </location>
</feature>
<dbReference type="KEGG" id="lpy:FIV34_05555"/>
<name>A0A4Y5Z881_9GAMM</name>
<feature type="transmembrane region" description="Helical" evidence="1">
    <location>
        <begin position="87"/>
        <end position="107"/>
    </location>
</feature>
<dbReference type="OrthoDB" id="5955673at2"/>
<evidence type="ECO:0000313" key="3">
    <source>
        <dbReference type="Proteomes" id="UP000316093"/>
    </source>
</evidence>
<keyword evidence="1" id="KW-0472">Membrane</keyword>
<dbReference type="Pfam" id="PF07784">
    <property type="entry name" value="DUF1622"/>
    <property type="match status" value="1"/>
</dbReference>
<sequence length="136" mass="14743">MESATNAHSLIEVSALGIELLATALIIVAIIGATAIYLAGLVRQAAHPRARYTQYKQRLGRALLLCLEILVAADIVRTIALDSSVQSVLSLGLLVVIRTFLSWSLILEVEGRWPWQREEPGAPRAAEAEHESGGVY</sequence>
<organism evidence="2 3">
    <name type="scientific">Luteibacter pinisoli</name>
    <dbReference type="NCBI Taxonomy" id="2589080"/>
    <lineage>
        <taxon>Bacteria</taxon>
        <taxon>Pseudomonadati</taxon>
        <taxon>Pseudomonadota</taxon>
        <taxon>Gammaproteobacteria</taxon>
        <taxon>Lysobacterales</taxon>
        <taxon>Rhodanobacteraceae</taxon>
        <taxon>Luteibacter</taxon>
    </lineage>
</organism>
<dbReference type="AlphaFoldDB" id="A0A4Y5Z881"/>
<dbReference type="Proteomes" id="UP000316093">
    <property type="component" value="Chromosome"/>
</dbReference>
<evidence type="ECO:0000313" key="2">
    <source>
        <dbReference type="EMBL" id="QDE41561.1"/>
    </source>
</evidence>
<dbReference type="PANTHER" id="PTHR38468">
    <property type="entry name" value="SLL0939 PROTEIN"/>
    <property type="match status" value="1"/>
</dbReference>
<gene>
    <name evidence="2" type="ORF">FIV34_05555</name>
</gene>
<dbReference type="EMBL" id="CP041046">
    <property type="protein sequence ID" value="QDE41561.1"/>
    <property type="molecule type" value="Genomic_DNA"/>
</dbReference>
<protein>
    <submittedName>
        <fullName evidence="2">DUF1622 domain-containing protein</fullName>
    </submittedName>
</protein>